<dbReference type="PANTHER" id="PTHR22625:SF70">
    <property type="entry name" value="PLEXIN A, ISOFORM A"/>
    <property type="match status" value="1"/>
</dbReference>
<dbReference type="GO" id="GO:0017154">
    <property type="term" value="F:semaphorin receptor activity"/>
    <property type="evidence" value="ECO:0007669"/>
    <property type="project" value="InterPro"/>
</dbReference>
<dbReference type="InterPro" id="IPR031148">
    <property type="entry name" value="Plexin"/>
</dbReference>
<organism evidence="3 4">
    <name type="scientific">Magallana gigas</name>
    <name type="common">Pacific oyster</name>
    <name type="synonym">Crassostrea gigas</name>
    <dbReference type="NCBI Taxonomy" id="29159"/>
    <lineage>
        <taxon>Eukaryota</taxon>
        <taxon>Metazoa</taxon>
        <taxon>Spiralia</taxon>
        <taxon>Lophotrochozoa</taxon>
        <taxon>Mollusca</taxon>
        <taxon>Bivalvia</taxon>
        <taxon>Autobranchia</taxon>
        <taxon>Pteriomorphia</taxon>
        <taxon>Ostreida</taxon>
        <taxon>Ostreoidea</taxon>
        <taxon>Ostreidae</taxon>
        <taxon>Magallana</taxon>
    </lineage>
</organism>
<feature type="domain" description="Sema" evidence="2">
    <location>
        <begin position="1"/>
        <end position="440"/>
    </location>
</feature>
<dbReference type="AlphaFoldDB" id="A0A8W8LTQ5"/>
<proteinExistence type="predicted"/>
<evidence type="ECO:0000313" key="3">
    <source>
        <dbReference type="EnsemblMetazoa" id="G29665.1:cds"/>
    </source>
</evidence>
<protein>
    <recommendedName>
        <fullName evidence="2">Sema domain-containing protein</fullName>
    </recommendedName>
</protein>
<dbReference type="Gene3D" id="2.130.10.10">
    <property type="entry name" value="YVTN repeat-like/Quinoprotein amine dehydrogenase"/>
    <property type="match status" value="1"/>
</dbReference>
<dbReference type="PANTHER" id="PTHR22625">
    <property type="entry name" value="PLEXIN"/>
    <property type="match status" value="1"/>
</dbReference>
<name>A0A8W8LTQ5_MAGGI</name>
<keyword evidence="4" id="KW-1185">Reference proteome</keyword>
<dbReference type="SMART" id="SM00630">
    <property type="entry name" value="Sema"/>
    <property type="match status" value="1"/>
</dbReference>
<dbReference type="InterPro" id="IPR001627">
    <property type="entry name" value="Semap_dom"/>
</dbReference>
<dbReference type="PROSITE" id="PS51004">
    <property type="entry name" value="SEMA"/>
    <property type="match status" value="1"/>
</dbReference>
<dbReference type="EnsemblMetazoa" id="G29665.1">
    <property type="protein sequence ID" value="G29665.1:cds"/>
    <property type="gene ID" value="G29665"/>
</dbReference>
<dbReference type="InterPro" id="IPR036352">
    <property type="entry name" value="Semap_dom_sf"/>
</dbReference>
<dbReference type="Pfam" id="PF01403">
    <property type="entry name" value="Sema"/>
    <property type="match status" value="1"/>
</dbReference>
<dbReference type="SUPFAM" id="SSF101912">
    <property type="entry name" value="Sema domain"/>
    <property type="match status" value="1"/>
</dbReference>
<dbReference type="InterPro" id="IPR015943">
    <property type="entry name" value="WD40/YVTN_repeat-like_dom_sf"/>
</dbReference>
<dbReference type="Proteomes" id="UP000005408">
    <property type="component" value="Unassembled WGS sequence"/>
</dbReference>
<comment type="caution">
    <text evidence="1">Lacks conserved residue(s) required for the propagation of feature annotation.</text>
</comment>
<reference evidence="3" key="1">
    <citation type="submission" date="2022-08" db="UniProtKB">
        <authorList>
            <consortium name="EnsemblMetazoa"/>
        </authorList>
    </citation>
    <scope>IDENTIFICATION</scope>
    <source>
        <strain evidence="3">05x7-T-G4-1.051#20</strain>
    </source>
</reference>
<evidence type="ECO:0000256" key="1">
    <source>
        <dbReference type="PROSITE-ProRule" id="PRU00352"/>
    </source>
</evidence>
<accession>A0A8W8LTQ5</accession>
<evidence type="ECO:0000259" key="2">
    <source>
        <dbReference type="PROSITE" id="PS51004"/>
    </source>
</evidence>
<sequence length="470" mass="52450">MEIDLEAKVVYVSGKNILYRLSVQEDMQMIKRQTGPVVNCLPQLPPETLKHEYCGDDYNTVMVVTPDSLITCGTLRGGLCMRRDKESLNITMTSLSNCLVSNEQASALGIFLNITDKSSPGLFQNIVLLAKEYTTLPLSAANLEEAAIFSVLPDLSVISLDNSKYGRIFDMILKDTVNVKMDYRVVFENDKFVFFLVNQNSQSKLVKICKSIDSEARYSKKVYEDIPVSCNAGEINLTHVKHGIFISVSGKRYLIVLFSRSKPTRSAVCVFEENDIYEAFLKSRRHRLGCPKSDLPADDVIFQADRGSPQVCIEYRNLNKTNEPLIGVYDAFYKGDYCNSVNMVSQFGIIVGLLPLEGNAVYSTKSHQVTVVGSLTINNLTTLYIGTDNGSVIQVLYDKEKNRSSVLSEIKVDPSEIRAIRSLNGETYIMSQNKIVKLLPSKNCGQYSGNCQQCMDVNDFDCGWCVTKGV</sequence>
<evidence type="ECO:0000313" key="4">
    <source>
        <dbReference type="Proteomes" id="UP000005408"/>
    </source>
</evidence>